<protein>
    <submittedName>
        <fullName evidence="1">Uncharacterized protein</fullName>
    </submittedName>
</protein>
<organism evidence="1 2">
    <name type="scientific">Candidatus Methylumidiphilus alinenensis</name>
    <dbReference type="NCBI Taxonomy" id="2202197"/>
    <lineage>
        <taxon>Bacteria</taxon>
        <taxon>Pseudomonadati</taxon>
        <taxon>Pseudomonadota</taxon>
        <taxon>Gammaproteobacteria</taxon>
        <taxon>Methylococcales</taxon>
        <taxon>Candidatus Methylumidiphilus</taxon>
    </lineage>
</organism>
<gene>
    <name evidence="1" type="ORF">DM484_03625</name>
</gene>
<dbReference type="Proteomes" id="UP000249396">
    <property type="component" value="Unassembled WGS sequence"/>
</dbReference>
<proteinExistence type="predicted"/>
<dbReference type="AlphaFoldDB" id="A0A2W4RJ75"/>
<comment type="caution">
    <text evidence="1">The sequence shown here is derived from an EMBL/GenBank/DDBJ whole genome shotgun (WGS) entry which is preliminary data.</text>
</comment>
<accession>A0A2W4RJ75</accession>
<evidence type="ECO:0000313" key="2">
    <source>
        <dbReference type="Proteomes" id="UP000249396"/>
    </source>
</evidence>
<dbReference type="EMBL" id="QJPH01000174">
    <property type="protein sequence ID" value="PZN83872.1"/>
    <property type="molecule type" value="Genomic_DNA"/>
</dbReference>
<sequence>MWVFFNDAYLSIIAHPDRPDTLLVRGRFKGDIETVFPGIETSETPERDYRYRALIDRQTVAKTLADRAFNIDYGNFKNSVKDNNRHRVYADVWRIMESAQLFFLTKKPR</sequence>
<name>A0A2W4RJ75_9GAMM</name>
<evidence type="ECO:0000313" key="1">
    <source>
        <dbReference type="EMBL" id="PZN83872.1"/>
    </source>
</evidence>
<reference evidence="1 2" key="1">
    <citation type="journal article" date="2018" name="Aquat. Microb. Ecol.">
        <title>Gammaproteobacterial methanotrophs dominate.</title>
        <authorList>
            <person name="Rissanen A.J."/>
            <person name="Saarenheimo J."/>
            <person name="Tiirola M."/>
            <person name="Peura S."/>
            <person name="Aalto S.L."/>
            <person name="Karvinen A."/>
            <person name="Nykanen H."/>
        </authorList>
    </citation>
    <scope>NUCLEOTIDE SEQUENCE [LARGE SCALE GENOMIC DNA]</scope>
    <source>
        <strain evidence="1">AMbin10</strain>
    </source>
</reference>